<evidence type="ECO:0000259" key="4">
    <source>
        <dbReference type="PROSITE" id="PS50011"/>
    </source>
</evidence>
<dbReference type="Pfam" id="PF00069">
    <property type="entry name" value="Pkinase"/>
    <property type="match status" value="1"/>
</dbReference>
<dbReference type="PROSITE" id="PS50011">
    <property type="entry name" value="PROTEIN_KINASE_DOM"/>
    <property type="match status" value="1"/>
</dbReference>
<organism evidence="5 6">
    <name type="scientific">Boothiomyces macroporosus</name>
    <dbReference type="NCBI Taxonomy" id="261099"/>
    <lineage>
        <taxon>Eukaryota</taxon>
        <taxon>Fungi</taxon>
        <taxon>Fungi incertae sedis</taxon>
        <taxon>Chytridiomycota</taxon>
        <taxon>Chytridiomycota incertae sedis</taxon>
        <taxon>Chytridiomycetes</taxon>
        <taxon>Rhizophydiales</taxon>
        <taxon>Terramycetaceae</taxon>
        <taxon>Boothiomyces</taxon>
    </lineage>
</organism>
<dbReference type="GO" id="GO:0035556">
    <property type="term" value="P:intracellular signal transduction"/>
    <property type="evidence" value="ECO:0007669"/>
    <property type="project" value="TreeGrafter"/>
</dbReference>
<evidence type="ECO:0000256" key="2">
    <source>
        <dbReference type="ARBA" id="ARBA00022840"/>
    </source>
</evidence>
<evidence type="ECO:0000256" key="1">
    <source>
        <dbReference type="ARBA" id="ARBA00022741"/>
    </source>
</evidence>
<dbReference type="GO" id="GO:0004674">
    <property type="term" value="F:protein serine/threonine kinase activity"/>
    <property type="evidence" value="ECO:0007669"/>
    <property type="project" value="TreeGrafter"/>
</dbReference>
<dbReference type="PANTHER" id="PTHR24346:SF30">
    <property type="entry name" value="MATERNAL EMBRYONIC LEUCINE ZIPPER KINASE"/>
    <property type="match status" value="1"/>
</dbReference>
<gene>
    <name evidence="5" type="ORF">HK103_005319</name>
</gene>
<evidence type="ECO:0000313" key="5">
    <source>
        <dbReference type="EMBL" id="KAJ3261484.1"/>
    </source>
</evidence>
<dbReference type="GO" id="GO:0005524">
    <property type="term" value="F:ATP binding"/>
    <property type="evidence" value="ECO:0007669"/>
    <property type="project" value="UniProtKB-KW"/>
</dbReference>
<feature type="domain" description="Protein kinase" evidence="4">
    <location>
        <begin position="6"/>
        <end position="319"/>
    </location>
</feature>
<dbReference type="InterPro" id="IPR008271">
    <property type="entry name" value="Ser/Thr_kinase_AS"/>
</dbReference>
<name>A0AAD5ULJ2_9FUNG</name>
<dbReference type="SUPFAM" id="SSF56112">
    <property type="entry name" value="Protein kinase-like (PK-like)"/>
    <property type="match status" value="1"/>
</dbReference>
<comment type="caution">
    <text evidence="5">The sequence shown here is derived from an EMBL/GenBank/DDBJ whole genome shotgun (WGS) entry which is preliminary data.</text>
</comment>
<dbReference type="InterPro" id="IPR000719">
    <property type="entry name" value="Prot_kinase_dom"/>
</dbReference>
<feature type="region of interest" description="Disordered" evidence="3">
    <location>
        <begin position="397"/>
        <end position="417"/>
    </location>
</feature>
<keyword evidence="6" id="KW-1185">Reference proteome</keyword>
<dbReference type="EMBL" id="JADGKB010000005">
    <property type="protein sequence ID" value="KAJ3261484.1"/>
    <property type="molecule type" value="Genomic_DNA"/>
</dbReference>
<proteinExistence type="predicted"/>
<dbReference type="FunFam" id="1.10.510.10:FF:000571">
    <property type="entry name" value="Maternal embryonic leucine zipper kinase"/>
    <property type="match status" value="1"/>
</dbReference>
<dbReference type="SMART" id="SM00220">
    <property type="entry name" value="S_TKc"/>
    <property type="match status" value="1"/>
</dbReference>
<dbReference type="PANTHER" id="PTHR24346">
    <property type="entry name" value="MAP/MICROTUBULE AFFINITY-REGULATING KINASE"/>
    <property type="match status" value="1"/>
</dbReference>
<dbReference type="Proteomes" id="UP001210925">
    <property type="component" value="Unassembled WGS sequence"/>
</dbReference>
<accession>A0AAD5ULJ2</accession>
<evidence type="ECO:0000256" key="3">
    <source>
        <dbReference type="SAM" id="MobiDB-lite"/>
    </source>
</evidence>
<protein>
    <recommendedName>
        <fullName evidence="4">Protein kinase domain-containing protein</fullName>
    </recommendedName>
</protein>
<keyword evidence="1" id="KW-0547">Nucleotide-binding</keyword>
<dbReference type="GO" id="GO:0005737">
    <property type="term" value="C:cytoplasm"/>
    <property type="evidence" value="ECO:0007669"/>
    <property type="project" value="TreeGrafter"/>
</dbReference>
<dbReference type="Gene3D" id="3.30.310.80">
    <property type="entry name" value="Kinase associated domain 1, KA1"/>
    <property type="match status" value="1"/>
</dbReference>
<dbReference type="AlphaFoldDB" id="A0AAD5ULJ2"/>
<dbReference type="Gene3D" id="1.10.510.10">
    <property type="entry name" value="Transferase(Phosphotransferase) domain 1"/>
    <property type="match status" value="1"/>
</dbReference>
<dbReference type="InterPro" id="IPR011009">
    <property type="entry name" value="Kinase-like_dom_sf"/>
</dbReference>
<evidence type="ECO:0000313" key="6">
    <source>
        <dbReference type="Proteomes" id="UP001210925"/>
    </source>
</evidence>
<sequence>MKLSNYEIGKTIGEGAFGKVAIKIMNIEKLKEMNANQKKIQENVDKILIKKARQRAYDKVLQQISKDPALVEQNKDENGINLTQFISKVKQDTTKAMVFEKPPSVSNSLTSFQQEALLMMRFKHPNIIKIYKVFESPDDVYIVMAYAYNGDLASHVSKHGYLTELEARRIFRQIISAVDFIHLSHVVHRDLKMENILLDQHCNALVTDFGLGRAFQISDYMKTFCGTPTYSPPEMISAKPYNGTKIDIWAMGIILYGMVAGNLPFMGDTVTSLFQKIREMDYEIPEHFSWEITALLRLILVEDPDTRIDMESLRFNRWVNINCDYPPQRMEANLTNKEALAKLISSITVENNITIYNINYHKNVEMAKDIEQFEKHRRKSSSKTIVKLKRRKSISVGSDNSIASSSSSLHVPTPTNGSRVSCVENYENSKTISQNHLSLVRSHSLTDTPTTKQKYLLNGKEISRPSREVSFINRMSKVSDKSNIEEEFSVKDISEWHLTHKPPSKIRTMKFNFKKGLISTLDPPSIFQDLHRALVELKPVFKLNITKPSDYYIFHVEMESASLDIELCKVWLLNVHGLKISKVGECGEFVDALIAKLAW</sequence>
<keyword evidence="2" id="KW-0067">ATP-binding</keyword>
<feature type="compositionally biased region" description="Low complexity" evidence="3">
    <location>
        <begin position="397"/>
        <end position="408"/>
    </location>
</feature>
<reference evidence="5" key="1">
    <citation type="submission" date="2020-05" db="EMBL/GenBank/DDBJ databases">
        <title>Phylogenomic resolution of chytrid fungi.</title>
        <authorList>
            <person name="Stajich J.E."/>
            <person name="Amses K."/>
            <person name="Simmons R."/>
            <person name="Seto K."/>
            <person name="Myers J."/>
            <person name="Bonds A."/>
            <person name="Quandt C.A."/>
            <person name="Barry K."/>
            <person name="Liu P."/>
            <person name="Grigoriev I."/>
            <person name="Longcore J.E."/>
            <person name="James T.Y."/>
        </authorList>
    </citation>
    <scope>NUCLEOTIDE SEQUENCE</scope>
    <source>
        <strain evidence="5">PLAUS21</strain>
    </source>
</reference>
<dbReference type="PROSITE" id="PS00108">
    <property type="entry name" value="PROTEIN_KINASE_ST"/>
    <property type="match status" value="1"/>
</dbReference>